<dbReference type="GO" id="GO:0022857">
    <property type="term" value="F:transmembrane transporter activity"/>
    <property type="evidence" value="ECO:0007669"/>
    <property type="project" value="InterPro"/>
</dbReference>
<evidence type="ECO:0000313" key="10">
    <source>
        <dbReference type="Proteomes" id="UP000635245"/>
    </source>
</evidence>
<dbReference type="Gene3D" id="1.20.1250.20">
    <property type="entry name" value="MFS general substrate transporter like domains"/>
    <property type="match status" value="2"/>
</dbReference>
<dbReference type="EMBL" id="JAENJH010000003">
    <property type="protein sequence ID" value="MBK1785421.1"/>
    <property type="molecule type" value="Genomic_DNA"/>
</dbReference>
<dbReference type="Pfam" id="PF07690">
    <property type="entry name" value="MFS_1"/>
    <property type="match status" value="1"/>
</dbReference>
<feature type="transmembrane region" description="Helical" evidence="8">
    <location>
        <begin position="239"/>
        <end position="261"/>
    </location>
</feature>
<dbReference type="PANTHER" id="PTHR23517">
    <property type="entry name" value="RESISTANCE PROTEIN MDTM, PUTATIVE-RELATED-RELATED"/>
    <property type="match status" value="1"/>
</dbReference>
<evidence type="ECO:0000256" key="5">
    <source>
        <dbReference type="ARBA" id="ARBA00022989"/>
    </source>
</evidence>
<dbReference type="SUPFAM" id="SSF103473">
    <property type="entry name" value="MFS general substrate transporter"/>
    <property type="match status" value="1"/>
</dbReference>
<dbReference type="Proteomes" id="UP000635245">
    <property type="component" value="Unassembled WGS sequence"/>
</dbReference>
<dbReference type="GO" id="GO:0005886">
    <property type="term" value="C:plasma membrane"/>
    <property type="evidence" value="ECO:0007669"/>
    <property type="project" value="UniProtKB-SubCell"/>
</dbReference>
<evidence type="ECO:0000256" key="6">
    <source>
        <dbReference type="ARBA" id="ARBA00023136"/>
    </source>
</evidence>
<dbReference type="RefSeq" id="WP_200318480.1">
    <property type="nucleotide sequence ID" value="NZ_JAENJH010000003.1"/>
</dbReference>
<evidence type="ECO:0000313" key="9">
    <source>
        <dbReference type="EMBL" id="MBK1785421.1"/>
    </source>
</evidence>
<feature type="region of interest" description="Disordered" evidence="7">
    <location>
        <begin position="384"/>
        <end position="408"/>
    </location>
</feature>
<keyword evidence="4 8" id="KW-0812">Transmembrane</keyword>
<feature type="transmembrane region" description="Helical" evidence="8">
    <location>
        <begin position="101"/>
        <end position="121"/>
    </location>
</feature>
<keyword evidence="10" id="KW-1185">Reference proteome</keyword>
<evidence type="ECO:0000256" key="8">
    <source>
        <dbReference type="SAM" id="Phobius"/>
    </source>
</evidence>
<comment type="caution">
    <text evidence="9">The sequence shown here is derived from an EMBL/GenBank/DDBJ whole genome shotgun (WGS) entry which is preliminary data.</text>
</comment>
<keyword evidence="2" id="KW-0813">Transport</keyword>
<keyword evidence="5 8" id="KW-1133">Transmembrane helix</keyword>
<sequence>MVRTGTVTRRREQNELAAALARGPVEVLDFLLPLWAGSQLGASAAAVGALTALETLVSFAVRPVAGVLADRFDRGRLAAFGAVLYGLSFAGYAAAPGIGLAYAAAVLGGAGGALFWVALRARVGEGLADDSGVFSKLFAAEGAGTWIAFVVAMTLVSRIDYQGVFWLGAAACVVAAVALLVPSGAPPAQTEQAPRFSDLGRRLRSVLGLVVLTSLAEAGVALLLLLHLQRGHQLELGEIALVFLPGFIVYSTLPDFLHGIVRRLGRTWVLSVALAFSAAFAAGLSFAPNPWVIAGMWVLSAVAFAAAIPVQQSIVAEAAGVSLGKGMGIYESAMLLGATIGTFSAGLLYSAGDGWRVACLGAAALLLAGAVLVRPAIRTVGVVEHPAPPKEPERPEPEPEPEPERQGSDLRNWYAHVGAFVVGQLVLAVLGYSWPLEALFGEGHDGNWYWNSSGHLLLNVSRIWCFAFVIDTVWTWGGVVLRGRKGGS</sequence>
<feature type="transmembrane region" description="Helical" evidence="8">
    <location>
        <begin position="163"/>
        <end position="185"/>
    </location>
</feature>
<dbReference type="InterPro" id="IPR050171">
    <property type="entry name" value="MFS_Transporters"/>
</dbReference>
<dbReference type="InterPro" id="IPR011701">
    <property type="entry name" value="MFS"/>
</dbReference>
<feature type="compositionally biased region" description="Basic and acidic residues" evidence="7">
    <location>
        <begin position="387"/>
        <end position="408"/>
    </location>
</feature>
<dbReference type="AlphaFoldDB" id="A0A934QRM0"/>
<dbReference type="InterPro" id="IPR036259">
    <property type="entry name" value="MFS_trans_sf"/>
</dbReference>
<feature type="transmembrane region" description="Helical" evidence="8">
    <location>
        <begin position="293"/>
        <end position="316"/>
    </location>
</feature>
<accession>A0A934QRM0</accession>
<organism evidence="9 10">
    <name type="scientific">Prauserella cavernicola</name>
    <dbReference type="NCBI Taxonomy" id="2800127"/>
    <lineage>
        <taxon>Bacteria</taxon>
        <taxon>Bacillati</taxon>
        <taxon>Actinomycetota</taxon>
        <taxon>Actinomycetes</taxon>
        <taxon>Pseudonocardiales</taxon>
        <taxon>Pseudonocardiaceae</taxon>
        <taxon>Prauserella</taxon>
    </lineage>
</organism>
<gene>
    <name evidence="9" type="ORF">JHE00_13885</name>
</gene>
<feature type="transmembrane region" description="Helical" evidence="8">
    <location>
        <begin position="355"/>
        <end position="373"/>
    </location>
</feature>
<feature type="transmembrane region" description="Helical" evidence="8">
    <location>
        <begin position="456"/>
        <end position="481"/>
    </location>
</feature>
<name>A0A934QRM0_9PSEU</name>
<keyword evidence="3" id="KW-1003">Cell membrane</keyword>
<feature type="transmembrane region" description="Helical" evidence="8">
    <location>
        <begin position="77"/>
        <end position="95"/>
    </location>
</feature>
<feature type="transmembrane region" description="Helical" evidence="8">
    <location>
        <begin position="413"/>
        <end position="436"/>
    </location>
</feature>
<protein>
    <submittedName>
        <fullName evidence="9">MFS transporter</fullName>
    </submittedName>
</protein>
<feature type="transmembrane region" description="Helical" evidence="8">
    <location>
        <begin position="206"/>
        <end position="227"/>
    </location>
</feature>
<feature type="transmembrane region" description="Helical" evidence="8">
    <location>
        <begin position="133"/>
        <end position="157"/>
    </location>
</feature>
<proteinExistence type="predicted"/>
<feature type="transmembrane region" description="Helical" evidence="8">
    <location>
        <begin position="268"/>
        <end position="287"/>
    </location>
</feature>
<keyword evidence="6 8" id="KW-0472">Membrane</keyword>
<feature type="transmembrane region" description="Helical" evidence="8">
    <location>
        <begin position="328"/>
        <end position="349"/>
    </location>
</feature>
<reference evidence="9" key="1">
    <citation type="submission" date="2020-12" db="EMBL/GenBank/DDBJ databases">
        <title>Prauserella sp. ASG 168, a novel actinomycete isolated from cave rock.</title>
        <authorList>
            <person name="Suriyachadkun C."/>
        </authorList>
    </citation>
    <scope>NUCLEOTIDE SEQUENCE</scope>
    <source>
        <strain evidence="9">ASG 168</strain>
    </source>
</reference>
<evidence type="ECO:0000256" key="1">
    <source>
        <dbReference type="ARBA" id="ARBA00004651"/>
    </source>
</evidence>
<evidence type="ECO:0000256" key="4">
    <source>
        <dbReference type="ARBA" id="ARBA00022692"/>
    </source>
</evidence>
<evidence type="ECO:0000256" key="2">
    <source>
        <dbReference type="ARBA" id="ARBA00022448"/>
    </source>
</evidence>
<evidence type="ECO:0000256" key="3">
    <source>
        <dbReference type="ARBA" id="ARBA00022475"/>
    </source>
</evidence>
<comment type="subcellular location">
    <subcellularLocation>
        <location evidence="1">Cell membrane</location>
        <topology evidence="1">Multi-pass membrane protein</topology>
    </subcellularLocation>
</comment>
<evidence type="ECO:0000256" key="7">
    <source>
        <dbReference type="SAM" id="MobiDB-lite"/>
    </source>
</evidence>